<dbReference type="PANTHER" id="PTHR43624">
    <property type="entry name" value="ELECTRON TRANSFER FLAVOPROTEIN-QUINONE OXIDOREDUCTASE YDIS-RELATED"/>
    <property type="match status" value="1"/>
</dbReference>
<evidence type="ECO:0000256" key="5">
    <source>
        <dbReference type="ARBA" id="ARBA00023002"/>
    </source>
</evidence>
<name>A0A7C9I457_9DEIO</name>
<protein>
    <submittedName>
        <fullName evidence="7">FAD-dependent oxidoreductase</fullName>
    </submittedName>
</protein>
<dbReference type="EMBL" id="WQLB01000021">
    <property type="protein sequence ID" value="MVN87951.1"/>
    <property type="molecule type" value="Genomic_DNA"/>
</dbReference>
<evidence type="ECO:0000256" key="3">
    <source>
        <dbReference type="ARBA" id="ARBA00022630"/>
    </source>
</evidence>
<evidence type="ECO:0000256" key="2">
    <source>
        <dbReference type="ARBA" id="ARBA00006796"/>
    </source>
</evidence>
<keyword evidence="3" id="KW-0285">Flavoprotein</keyword>
<proteinExistence type="inferred from homology"/>
<evidence type="ECO:0000256" key="4">
    <source>
        <dbReference type="ARBA" id="ARBA00022827"/>
    </source>
</evidence>
<dbReference type="InterPro" id="IPR039651">
    <property type="entry name" value="FixC-like"/>
</dbReference>
<dbReference type="AlphaFoldDB" id="A0A7C9I457"/>
<comment type="caution">
    <text evidence="7">The sequence shown here is derived from an EMBL/GenBank/DDBJ whole genome shotgun (WGS) entry which is preliminary data.</text>
</comment>
<dbReference type="GO" id="GO:0016491">
    <property type="term" value="F:oxidoreductase activity"/>
    <property type="evidence" value="ECO:0007669"/>
    <property type="project" value="UniProtKB-KW"/>
</dbReference>
<dbReference type="InterPro" id="IPR036188">
    <property type="entry name" value="FAD/NAD-bd_sf"/>
</dbReference>
<organism evidence="7 8">
    <name type="scientific">Deinococcus arboris</name>
    <dbReference type="NCBI Taxonomy" id="2682977"/>
    <lineage>
        <taxon>Bacteria</taxon>
        <taxon>Thermotogati</taxon>
        <taxon>Deinococcota</taxon>
        <taxon>Deinococci</taxon>
        <taxon>Deinococcales</taxon>
        <taxon>Deinococcaceae</taxon>
        <taxon>Deinococcus</taxon>
    </lineage>
</organism>
<dbReference type="Proteomes" id="UP000483286">
    <property type="component" value="Unassembled WGS sequence"/>
</dbReference>
<dbReference type="SUPFAM" id="SSF51905">
    <property type="entry name" value="FAD/NAD(P)-binding domain"/>
    <property type="match status" value="1"/>
</dbReference>
<evidence type="ECO:0000313" key="7">
    <source>
        <dbReference type="EMBL" id="MVN87951.1"/>
    </source>
</evidence>
<keyword evidence="5" id="KW-0560">Oxidoreductase</keyword>
<reference evidence="7 8" key="1">
    <citation type="submission" date="2019-12" db="EMBL/GenBank/DDBJ databases">
        <title>Deinococcus sp. HMF7620 Genome sequencing and assembly.</title>
        <authorList>
            <person name="Kang H."/>
            <person name="Kim H."/>
            <person name="Joh K."/>
        </authorList>
    </citation>
    <scope>NUCLEOTIDE SEQUENCE [LARGE SCALE GENOMIC DNA]</scope>
    <source>
        <strain evidence="7 8">HMF7620</strain>
    </source>
</reference>
<comment type="cofactor">
    <cofactor evidence="1">
        <name>FAD</name>
        <dbReference type="ChEBI" id="CHEBI:57692"/>
    </cofactor>
</comment>
<keyword evidence="4" id="KW-0274">FAD</keyword>
<dbReference type="Pfam" id="PF01266">
    <property type="entry name" value="DAO"/>
    <property type="match status" value="1"/>
</dbReference>
<evidence type="ECO:0000256" key="1">
    <source>
        <dbReference type="ARBA" id="ARBA00001974"/>
    </source>
</evidence>
<feature type="domain" description="FAD dependent oxidoreductase" evidence="6">
    <location>
        <begin position="24"/>
        <end position="357"/>
    </location>
</feature>
<dbReference type="PANTHER" id="PTHR43624:SF2">
    <property type="entry name" value="ELECTRON TRANSFER FLAVOPROTEIN-QUINONE OXIDOREDUCTASE YDIS-RELATED"/>
    <property type="match status" value="1"/>
</dbReference>
<keyword evidence="8" id="KW-1185">Reference proteome</keyword>
<sequence>MTPPAPPGRVWAHVGQPFEPAAYDVLVIGAGRMGSAAALFLRQLAPEARLLLIEEGGLPNEDGATILAPGVWTLAGLPEAHHAAAHWTREAAQTLGDVSWQARPHVTLHPTPGLGRLPVEEALREHPQSLALLDPAALPWAEVDPQAATYRPGSLALRTAQQAVALGADLLLNTRAALCGGGEVQLERLTVTNTHQIVTHETHRQGAPTVILATGADAPHHAEHALGVHTRHARAYRQMPHLAAPSNDTSPVLRAAGLTLRPQHGAYTLIPPLHWRDPHGYQPAGGQLTGVPTGLRRETLEDLVAQMDELPVLASEALHMGRSLSDVPGAWLALPGGTPAGRPTFEPLDDHTWLLLGGPQADTLGLHTAYKLASTLAQTLGGQTAAL</sequence>
<gene>
    <name evidence="7" type="ORF">GO986_14415</name>
</gene>
<comment type="similarity">
    <text evidence="2">Belongs to the ETF-QO/FixC family.</text>
</comment>
<accession>A0A7C9I457</accession>
<dbReference type="RefSeq" id="WP_157460014.1">
    <property type="nucleotide sequence ID" value="NZ_WQLB01000021.1"/>
</dbReference>
<evidence type="ECO:0000259" key="6">
    <source>
        <dbReference type="Pfam" id="PF01266"/>
    </source>
</evidence>
<evidence type="ECO:0000313" key="8">
    <source>
        <dbReference type="Proteomes" id="UP000483286"/>
    </source>
</evidence>
<dbReference type="Gene3D" id="3.50.50.60">
    <property type="entry name" value="FAD/NAD(P)-binding domain"/>
    <property type="match status" value="1"/>
</dbReference>
<dbReference type="Gene3D" id="3.30.9.10">
    <property type="entry name" value="D-Amino Acid Oxidase, subunit A, domain 2"/>
    <property type="match status" value="1"/>
</dbReference>
<dbReference type="InterPro" id="IPR006076">
    <property type="entry name" value="FAD-dep_OxRdtase"/>
</dbReference>